<accession>A0A1W1BC33</accession>
<name>A0A1W1BC33_9ZZZZ</name>
<evidence type="ECO:0000313" key="1">
    <source>
        <dbReference type="EMBL" id="SFV51096.1"/>
    </source>
</evidence>
<gene>
    <name evidence="1" type="ORF">MNB_SV-8-894</name>
</gene>
<reference evidence="1" key="1">
    <citation type="submission" date="2016-10" db="EMBL/GenBank/DDBJ databases">
        <authorList>
            <person name="de Groot N.N."/>
        </authorList>
    </citation>
    <scope>NUCLEOTIDE SEQUENCE</scope>
</reference>
<protein>
    <submittedName>
        <fullName evidence="1">Uncharacterized protein</fullName>
    </submittedName>
</protein>
<proteinExistence type="predicted"/>
<organism evidence="1">
    <name type="scientific">hydrothermal vent metagenome</name>
    <dbReference type="NCBI Taxonomy" id="652676"/>
    <lineage>
        <taxon>unclassified sequences</taxon>
        <taxon>metagenomes</taxon>
        <taxon>ecological metagenomes</taxon>
    </lineage>
</organism>
<sequence length="37" mass="4213">MIYSKNKELLSYAIKMGCKTAAEFAMFLRARESILAL</sequence>
<dbReference type="EMBL" id="FPHD01000012">
    <property type="protein sequence ID" value="SFV51096.1"/>
    <property type="molecule type" value="Genomic_DNA"/>
</dbReference>
<dbReference type="AlphaFoldDB" id="A0A1W1BC33"/>